<dbReference type="EMBL" id="LJSK01000600">
    <property type="protein sequence ID" value="KPI82690.1"/>
    <property type="molecule type" value="Genomic_DNA"/>
</dbReference>
<keyword evidence="3" id="KW-1185">Reference proteome</keyword>
<comment type="caution">
    <text evidence="2">The sequence shown here is derived from an EMBL/GenBank/DDBJ whole genome shotgun (WGS) entry which is preliminary data.</text>
</comment>
<feature type="compositionally biased region" description="Polar residues" evidence="1">
    <location>
        <begin position="32"/>
        <end position="43"/>
    </location>
</feature>
<proteinExistence type="predicted"/>
<dbReference type="Proteomes" id="UP000038009">
    <property type="component" value="Unassembled WGS sequence"/>
</dbReference>
<feature type="region of interest" description="Disordered" evidence="1">
    <location>
        <begin position="20"/>
        <end position="43"/>
    </location>
</feature>
<gene>
    <name evidence="2" type="ORF">ABL78_8299</name>
</gene>
<protein>
    <submittedName>
        <fullName evidence="2">Uncharacterized protein</fullName>
    </submittedName>
</protein>
<evidence type="ECO:0000313" key="3">
    <source>
        <dbReference type="Proteomes" id="UP000038009"/>
    </source>
</evidence>
<dbReference type="VEuPathDB" id="TriTrypDB:Lsey_0600_0030"/>
<organism evidence="2 3">
    <name type="scientific">Leptomonas seymouri</name>
    <dbReference type="NCBI Taxonomy" id="5684"/>
    <lineage>
        <taxon>Eukaryota</taxon>
        <taxon>Discoba</taxon>
        <taxon>Euglenozoa</taxon>
        <taxon>Kinetoplastea</taxon>
        <taxon>Metakinetoplastina</taxon>
        <taxon>Trypanosomatida</taxon>
        <taxon>Trypanosomatidae</taxon>
        <taxon>Leishmaniinae</taxon>
        <taxon>Leptomonas</taxon>
    </lineage>
</organism>
<evidence type="ECO:0000313" key="2">
    <source>
        <dbReference type="EMBL" id="KPI82690.1"/>
    </source>
</evidence>
<dbReference type="AlphaFoldDB" id="A0A0N1HSV7"/>
<reference evidence="2 3" key="1">
    <citation type="journal article" date="2015" name="PLoS Pathog.">
        <title>Leptomonas seymouri: Adaptations to the Dixenous Life Cycle Analyzed by Genome Sequencing, Transcriptome Profiling and Co-infection with Leishmania donovani.</title>
        <authorList>
            <person name="Kraeva N."/>
            <person name="Butenko A."/>
            <person name="Hlavacova J."/>
            <person name="Kostygov A."/>
            <person name="Myskova J."/>
            <person name="Grybchuk D."/>
            <person name="Lestinova T."/>
            <person name="Votypka J."/>
            <person name="Volf P."/>
            <person name="Opperdoes F."/>
            <person name="Flegontov P."/>
            <person name="Lukes J."/>
            <person name="Yurchenko V."/>
        </authorList>
    </citation>
    <scope>NUCLEOTIDE SEQUENCE [LARGE SCALE GENOMIC DNA]</scope>
    <source>
        <strain evidence="2 3">ATCC 30220</strain>
    </source>
</reference>
<accession>A0A0N1HSV7</accession>
<sequence>MKPPRMTFMKFCVGALIGPPPPNMLRTRPPTISRSGAKTTSFQKGVSMPSCRYFNREAKACSKILRSSDPRGARLASIVFL</sequence>
<evidence type="ECO:0000256" key="1">
    <source>
        <dbReference type="SAM" id="MobiDB-lite"/>
    </source>
</evidence>
<name>A0A0N1HSV7_LEPSE</name>